<dbReference type="EMBL" id="CP043046">
    <property type="protein sequence ID" value="QEI06146.1"/>
    <property type="molecule type" value="Genomic_DNA"/>
</dbReference>
<dbReference type="RefSeq" id="WP_148814529.1">
    <property type="nucleotide sequence ID" value="NZ_CP043046.1"/>
</dbReference>
<accession>A0A5C0AWL2</accession>
<organism evidence="1 2">
    <name type="scientific">Pigmentiphaga aceris</name>
    <dbReference type="NCBI Taxonomy" id="1940612"/>
    <lineage>
        <taxon>Bacteria</taxon>
        <taxon>Pseudomonadati</taxon>
        <taxon>Pseudomonadota</taxon>
        <taxon>Betaproteobacteria</taxon>
        <taxon>Burkholderiales</taxon>
        <taxon>Alcaligenaceae</taxon>
        <taxon>Pigmentiphaga</taxon>
    </lineage>
</organism>
<gene>
    <name evidence="1" type="ORF">FXN63_10085</name>
</gene>
<keyword evidence="2" id="KW-1185">Reference proteome</keyword>
<evidence type="ECO:0000313" key="1">
    <source>
        <dbReference type="EMBL" id="QEI06146.1"/>
    </source>
</evidence>
<dbReference type="OrthoDB" id="9153235at2"/>
<protein>
    <submittedName>
        <fullName evidence="1">Uncharacterized protein</fullName>
    </submittedName>
</protein>
<reference evidence="1 2" key="1">
    <citation type="submission" date="2019-08" db="EMBL/GenBank/DDBJ databases">
        <title>Amphibian skin-associated Pigmentiphaga: genome sequence and occurrence across geography and hosts.</title>
        <authorList>
            <person name="Bletz M.C."/>
            <person name="Bunk B."/>
            <person name="Sproeer C."/>
            <person name="Biwer P."/>
            <person name="Reiter S."/>
            <person name="Rabemananjara F.C.E."/>
            <person name="Schulz S."/>
            <person name="Overmann J."/>
            <person name="Vences M."/>
        </authorList>
    </citation>
    <scope>NUCLEOTIDE SEQUENCE [LARGE SCALE GENOMIC DNA]</scope>
    <source>
        <strain evidence="1 2">Mada1488</strain>
    </source>
</reference>
<evidence type="ECO:0000313" key="2">
    <source>
        <dbReference type="Proteomes" id="UP000325161"/>
    </source>
</evidence>
<name>A0A5C0AWL2_9BURK</name>
<dbReference type="KEGG" id="pacr:FXN63_10085"/>
<sequence length="301" mass="33189">MLDMTALLRTQPVSGLSPQLMGIIDGFAHGIADWLPYEPSSIWLLEPPAGQREVFMDPVRTLSVLYRHLGQSAETASTRARADSQTLYAELPASDKTRFYDNMEPNSPLCVPASALLNFLNRTGAVPAALMSFMGTTINAIPASVRFTGLDDHGVPWTLNSLPALPPPTAMIEFVPAPAWEYQGDLEANTRQFNAWRNRMRTIAARLEQSLGEAVYRFAKPSIDTDDDNVHRFLLLHWLCSLLPQSDYVRFLVDASGAATVDALKRALIDPASYAHPFKMHDAFFGVNACTSRTDIPNPVA</sequence>
<dbReference type="AlphaFoldDB" id="A0A5C0AWL2"/>
<proteinExistence type="predicted"/>
<dbReference type="Proteomes" id="UP000325161">
    <property type="component" value="Chromosome"/>
</dbReference>